<accession>A0AA37WXT1</accession>
<comment type="caution">
    <text evidence="3">The sequence shown here is derived from an EMBL/GenBank/DDBJ whole genome shotgun (WGS) entry which is preliminary data.</text>
</comment>
<keyword evidence="4" id="KW-1185">Reference proteome</keyword>
<dbReference type="Proteomes" id="UP001157439">
    <property type="component" value="Unassembled WGS sequence"/>
</dbReference>
<dbReference type="PANTHER" id="PTHR43240:SF7">
    <property type="entry name" value="BLR7284 PROTEIN"/>
    <property type="match status" value="1"/>
</dbReference>
<dbReference type="GO" id="GO:0005829">
    <property type="term" value="C:cytosol"/>
    <property type="evidence" value="ECO:0007669"/>
    <property type="project" value="TreeGrafter"/>
</dbReference>
<dbReference type="Pfam" id="PF03061">
    <property type="entry name" value="4HBT"/>
    <property type="match status" value="1"/>
</dbReference>
<name>A0AA37WXT1_9GAMM</name>
<reference evidence="3 4" key="1">
    <citation type="journal article" date="2014" name="Int. J. Syst. Evol. Microbiol.">
        <title>Complete genome sequence of Corynebacterium casei LMG S-19264T (=DSM 44701T), isolated from a smear-ripened cheese.</title>
        <authorList>
            <consortium name="US DOE Joint Genome Institute (JGI-PGF)"/>
            <person name="Walter F."/>
            <person name="Albersmeier A."/>
            <person name="Kalinowski J."/>
            <person name="Ruckert C."/>
        </authorList>
    </citation>
    <scope>NUCLEOTIDE SEQUENCE [LARGE SCALE GENOMIC DNA]</scope>
    <source>
        <strain evidence="3 4">NBRC 112785</strain>
    </source>
</reference>
<gene>
    <name evidence="3" type="ORF">GCM10007894_26840</name>
</gene>
<dbReference type="EMBL" id="BSPO01000003">
    <property type="protein sequence ID" value="GLS84707.1"/>
    <property type="molecule type" value="Genomic_DNA"/>
</dbReference>
<dbReference type="InterPro" id="IPR029069">
    <property type="entry name" value="HotDog_dom_sf"/>
</dbReference>
<feature type="domain" description="Thioesterase" evidence="2">
    <location>
        <begin position="57"/>
        <end position="135"/>
    </location>
</feature>
<proteinExistence type="predicted"/>
<dbReference type="RefSeq" id="WP_095499536.1">
    <property type="nucleotide sequence ID" value="NZ_BSPO01000003.1"/>
</dbReference>
<dbReference type="InterPro" id="IPR003736">
    <property type="entry name" value="PAAI_dom"/>
</dbReference>
<organism evidence="3 4">
    <name type="scientific">Paraferrimonas haliotis</name>
    <dbReference type="NCBI Taxonomy" id="2013866"/>
    <lineage>
        <taxon>Bacteria</taxon>
        <taxon>Pseudomonadati</taxon>
        <taxon>Pseudomonadota</taxon>
        <taxon>Gammaproteobacteria</taxon>
        <taxon>Alteromonadales</taxon>
        <taxon>Ferrimonadaceae</taxon>
        <taxon>Paraferrimonas</taxon>
    </lineage>
</organism>
<evidence type="ECO:0000256" key="1">
    <source>
        <dbReference type="ARBA" id="ARBA00022801"/>
    </source>
</evidence>
<evidence type="ECO:0000313" key="4">
    <source>
        <dbReference type="Proteomes" id="UP001157439"/>
    </source>
</evidence>
<dbReference type="PANTHER" id="PTHR43240">
    <property type="entry name" value="1,4-DIHYDROXY-2-NAPHTHOYL-COA THIOESTERASE 1"/>
    <property type="match status" value="1"/>
</dbReference>
<evidence type="ECO:0000259" key="2">
    <source>
        <dbReference type="Pfam" id="PF03061"/>
    </source>
</evidence>
<dbReference type="GO" id="GO:0061522">
    <property type="term" value="F:1,4-dihydroxy-2-naphthoyl-CoA thioesterase activity"/>
    <property type="evidence" value="ECO:0007669"/>
    <property type="project" value="TreeGrafter"/>
</dbReference>
<dbReference type="AlphaFoldDB" id="A0AA37WXT1"/>
<dbReference type="SUPFAM" id="SSF54637">
    <property type="entry name" value="Thioesterase/thiol ester dehydrase-isomerase"/>
    <property type="match status" value="1"/>
</dbReference>
<keyword evidence="1" id="KW-0378">Hydrolase</keyword>
<dbReference type="NCBIfam" id="TIGR00369">
    <property type="entry name" value="unchar_dom_1"/>
    <property type="match status" value="1"/>
</dbReference>
<dbReference type="Gene3D" id="3.10.129.10">
    <property type="entry name" value="Hotdog Thioesterase"/>
    <property type="match status" value="1"/>
</dbReference>
<dbReference type="CDD" id="cd03443">
    <property type="entry name" value="PaaI_thioesterase"/>
    <property type="match status" value="1"/>
</dbReference>
<evidence type="ECO:0000313" key="3">
    <source>
        <dbReference type="EMBL" id="GLS84707.1"/>
    </source>
</evidence>
<dbReference type="InterPro" id="IPR006683">
    <property type="entry name" value="Thioestr_dom"/>
</dbReference>
<protein>
    <submittedName>
        <fullName evidence="3">Thioesterase</fullName>
    </submittedName>
</protein>
<sequence>MTDKTESFNPYKGLIQAFVGQLTHCKHLNLQVEDAGENYAVLSLPYHQALVGYPETGVLHGGVITTLMDTTSGSAVVCACYSSDGHCELSPTLDLRVDYMKSAEPHLPVYGRVECHKITKNIAFVRGVAYQEDPQHPIANVVGSFMRIGTDVLTDEFKQVLEDGVNGV</sequence>